<keyword evidence="6" id="KW-1185">Reference proteome</keyword>
<proteinExistence type="inferred from homology"/>
<evidence type="ECO:0000256" key="3">
    <source>
        <dbReference type="ARBA" id="ARBA00023125"/>
    </source>
</evidence>
<reference evidence="5 6" key="1">
    <citation type="submission" date="2006-08" db="EMBL/GenBank/DDBJ databases">
        <title>Complete sequence of Maricaulis maris MCS10.</title>
        <authorList>
            <consortium name="US DOE Joint Genome Institute"/>
            <person name="Copeland A."/>
            <person name="Lucas S."/>
            <person name="Lapidus A."/>
            <person name="Barry K."/>
            <person name="Detter J.C."/>
            <person name="Glavina del Rio T."/>
            <person name="Hammon N."/>
            <person name="Israni S."/>
            <person name="Dalin E."/>
            <person name="Tice H."/>
            <person name="Pitluck S."/>
            <person name="Saunders E."/>
            <person name="Brettin T."/>
            <person name="Bruce D."/>
            <person name="Han C."/>
            <person name="Tapia R."/>
            <person name="Gilna P."/>
            <person name="Schmutz J."/>
            <person name="Larimer F."/>
            <person name="Land M."/>
            <person name="Hauser L."/>
            <person name="Kyrpides N."/>
            <person name="Mikhailova N."/>
            <person name="Viollier P."/>
            <person name="Stephens C."/>
            <person name="Richardson P."/>
        </authorList>
    </citation>
    <scope>NUCLEOTIDE SEQUENCE [LARGE SCALE GENOMIC DNA]</scope>
    <source>
        <strain evidence="5 6">MCS10</strain>
    </source>
</reference>
<dbReference type="Gene3D" id="1.10.10.10">
    <property type="entry name" value="Winged helix-like DNA-binding domain superfamily/Winged helix DNA-binding domain"/>
    <property type="match status" value="1"/>
</dbReference>
<protein>
    <submittedName>
        <fullName evidence="5">Transcriptional repressor, CopY family</fullName>
    </submittedName>
</protein>
<dbReference type="RefSeq" id="WP_011644079.1">
    <property type="nucleotide sequence ID" value="NC_008347.1"/>
</dbReference>
<accession>Q0AMQ3</accession>
<dbReference type="InterPro" id="IPR005650">
    <property type="entry name" value="BlaI_family"/>
</dbReference>
<dbReference type="GO" id="GO:0003677">
    <property type="term" value="F:DNA binding"/>
    <property type="evidence" value="ECO:0007669"/>
    <property type="project" value="UniProtKB-KW"/>
</dbReference>
<dbReference type="Proteomes" id="UP000001964">
    <property type="component" value="Chromosome"/>
</dbReference>
<dbReference type="eggNOG" id="COG3682">
    <property type="taxonomic scope" value="Bacteria"/>
</dbReference>
<dbReference type="InterPro" id="IPR036390">
    <property type="entry name" value="WH_DNA-bd_sf"/>
</dbReference>
<dbReference type="GO" id="GO:0045892">
    <property type="term" value="P:negative regulation of DNA-templated transcription"/>
    <property type="evidence" value="ECO:0007669"/>
    <property type="project" value="InterPro"/>
</dbReference>
<dbReference type="Pfam" id="PF03965">
    <property type="entry name" value="Penicillinase_R"/>
    <property type="match status" value="1"/>
</dbReference>
<sequence precursor="true">MTATAPSQAELAILKHLWTAGPQAAREVQDRIAGPTGWSYSTTRTLLARMTEKGLVERQDVHGLSVFSAKVEKVTLMGRLIRDFAANVLDMDGPMPATTFANSRLFSEQEAEALTRLLETSGEDSEGESK</sequence>
<name>Q0AMQ3_MARMM</name>
<keyword evidence="2" id="KW-0805">Transcription regulation</keyword>
<evidence type="ECO:0000256" key="1">
    <source>
        <dbReference type="ARBA" id="ARBA00011046"/>
    </source>
</evidence>
<gene>
    <name evidence="5" type="ordered locus">Mmar10_2142</name>
</gene>
<dbReference type="EMBL" id="CP000449">
    <property type="protein sequence ID" value="ABI66434.1"/>
    <property type="molecule type" value="Genomic_DNA"/>
</dbReference>
<dbReference type="SUPFAM" id="SSF46785">
    <property type="entry name" value="Winged helix' DNA-binding domain"/>
    <property type="match status" value="1"/>
</dbReference>
<keyword evidence="3" id="KW-0238">DNA-binding</keyword>
<evidence type="ECO:0000256" key="2">
    <source>
        <dbReference type="ARBA" id="ARBA00023015"/>
    </source>
</evidence>
<evidence type="ECO:0000313" key="6">
    <source>
        <dbReference type="Proteomes" id="UP000001964"/>
    </source>
</evidence>
<dbReference type="KEGG" id="mmr:Mmar10_2142"/>
<dbReference type="OrthoDB" id="279010at2"/>
<evidence type="ECO:0000313" key="5">
    <source>
        <dbReference type="EMBL" id="ABI66434.1"/>
    </source>
</evidence>
<dbReference type="STRING" id="394221.Mmar10_2142"/>
<dbReference type="AlphaFoldDB" id="Q0AMQ3"/>
<comment type="similarity">
    <text evidence="1">Belongs to the BlaI transcriptional regulatory family.</text>
</comment>
<evidence type="ECO:0000256" key="4">
    <source>
        <dbReference type="ARBA" id="ARBA00023163"/>
    </source>
</evidence>
<keyword evidence="4" id="KW-0804">Transcription</keyword>
<organism evidence="5 6">
    <name type="scientific">Maricaulis maris (strain MCS10)</name>
    <name type="common">Caulobacter maris</name>
    <dbReference type="NCBI Taxonomy" id="394221"/>
    <lineage>
        <taxon>Bacteria</taxon>
        <taxon>Pseudomonadati</taxon>
        <taxon>Pseudomonadota</taxon>
        <taxon>Alphaproteobacteria</taxon>
        <taxon>Maricaulales</taxon>
        <taxon>Maricaulaceae</taxon>
        <taxon>Maricaulis</taxon>
    </lineage>
</organism>
<dbReference type="HOGENOM" id="CLU_119090_3_0_5"/>
<dbReference type="InterPro" id="IPR036388">
    <property type="entry name" value="WH-like_DNA-bd_sf"/>
</dbReference>